<evidence type="ECO:0000313" key="1">
    <source>
        <dbReference type="Proteomes" id="UP000095283"/>
    </source>
</evidence>
<keyword evidence="1" id="KW-1185">Reference proteome</keyword>
<dbReference type="AlphaFoldDB" id="A0A1I7WWZ7"/>
<name>A0A1I7WWZ7_HETBA</name>
<dbReference type="Proteomes" id="UP000095283">
    <property type="component" value="Unplaced"/>
</dbReference>
<evidence type="ECO:0000313" key="2">
    <source>
        <dbReference type="WBParaSite" id="Hba_09624"/>
    </source>
</evidence>
<dbReference type="WBParaSite" id="Hba_09624">
    <property type="protein sequence ID" value="Hba_09624"/>
    <property type="gene ID" value="Hba_09624"/>
</dbReference>
<accession>A0A1I7WWZ7</accession>
<sequence>MFSARCRLPLILFARLSFLFPITEVALWLPQLSDSYLPRGSFLCLADTPNLWRLYT</sequence>
<organism evidence="1 2">
    <name type="scientific">Heterorhabditis bacteriophora</name>
    <name type="common">Entomopathogenic nematode worm</name>
    <dbReference type="NCBI Taxonomy" id="37862"/>
    <lineage>
        <taxon>Eukaryota</taxon>
        <taxon>Metazoa</taxon>
        <taxon>Ecdysozoa</taxon>
        <taxon>Nematoda</taxon>
        <taxon>Chromadorea</taxon>
        <taxon>Rhabditida</taxon>
        <taxon>Rhabditina</taxon>
        <taxon>Rhabditomorpha</taxon>
        <taxon>Strongyloidea</taxon>
        <taxon>Heterorhabditidae</taxon>
        <taxon>Heterorhabditis</taxon>
    </lineage>
</organism>
<protein>
    <submittedName>
        <fullName evidence="2">Secreted protein</fullName>
    </submittedName>
</protein>
<proteinExistence type="predicted"/>
<reference evidence="2" key="1">
    <citation type="submission" date="2016-11" db="UniProtKB">
        <authorList>
            <consortium name="WormBaseParasite"/>
        </authorList>
    </citation>
    <scope>IDENTIFICATION</scope>
</reference>